<evidence type="ECO:0000256" key="1">
    <source>
        <dbReference type="SAM" id="Phobius"/>
    </source>
</evidence>
<accession>A0A1G7H651</accession>
<proteinExistence type="predicted"/>
<organism evidence="2 3">
    <name type="scientific">Bradyrhizobium brasilense</name>
    <dbReference type="NCBI Taxonomy" id="1419277"/>
    <lineage>
        <taxon>Bacteria</taxon>
        <taxon>Pseudomonadati</taxon>
        <taxon>Pseudomonadota</taxon>
        <taxon>Alphaproteobacteria</taxon>
        <taxon>Hyphomicrobiales</taxon>
        <taxon>Nitrobacteraceae</taxon>
        <taxon>Bradyrhizobium</taxon>
    </lineage>
</organism>
<sequence length="82" mass="8013">MDTVTVGVTMAVAGITTAGAAAIIMAGTGAITTVGAIITATGGDCLKSKREVAKSAASLYRLIDVASRRPPIASSGFNCPSG</sequence>
<reference evidence="2 3" key="1">
    <citation type="submission" date="2016-10" db="EMBL/GenBank/DDBJ databases">
        <authorList>
            <person name="de Groot N.N."/>
        </authorList>
    </citation>
    <scope>NUCLEOTIDE SEQUENCE [LARGE SCALE GENOMIC DNA]</scope>
    <source>
        <strain evidence="2 3">R5</strain>
    </source>
</reference>
<feature type="transmembrane region" description="Helical" evidence="1">
    <location>
        <begin position="12"/>
        <end position="40"/>
    </location>
</feature>
<dbReference type="AlphaFoldDB" id="A0A1G7H651"/>
<dbReference type="Proteomes" id="UP000199245">
    <property type="component" value="Unassembled WGS sequence"/>
</dbReference>
<name>A0A1G7H651_9BRAD</name>
<evidence type="ECO:0000313" key="3">
    <source>
        <dbReference type="Proteomes" id="UP000199245"/>
    </source>
</evidence>
<protein>
    <submittedName>
        <fullName evidence="2">Uncharacterized protein</fullName>
    </submittedName>
</protein>
<gene>
    <name evidence="2" type="ORF">SAMN05216337_104055</name>
</gene>
<keyword evidence="1" id="KW-0812">Transmembrane</keyword>
<keyword evidence="1" id="KW-1133">Transmembrane helix</keyword>
<evidence type="ECO:0000313" key="2">
    <source>
        <dbReference type="EMBL" id="SDE95754.1"/>
    </source>
</evidence>
<keyword evidence="1" id="KW-0472">Membrane</keyword>
<dbReference type="EMBL" id="FMZW01000040">
    <property type="protein sequence ID" value="SDE95754.1"/>
    <property type="molecule type" value="Genomic_DNA"/>
</dbReference>